<dbReference type="OrthoDB" id="2989999at2"/>
<protein>
    <submittedName>
        <fullName evidence="2">Uncharacterized protein</fullName>
    </submittedName>
</protein>
<name>A0A101XPB8_9BACL</name>
<evidence type="ECO:0000256" key="1">
    <source>
        <dbReference type="SAM" id="MobiDB-lite"/>
    </source>
</evidence>
<evidence type="ECO:0000313" key="2">
    <source>
        <dbReference type="EMBL" id="KUO94946.1"/>
    </source>
</evidence>
<dbReference type="Proteomes" id="UP000053557">
    <property type="component" value="Unassembled WGS sequence"/>
</dbReference>
<comment type="caution">
    <text evidence="2">The sequence shown here is derived from an EMBL/GenBank/DDBJ whole genome shotgun (WGS) entry which is preliminary data.</text>
</comment>
<evidence type="ECO:0000313" key="3">
    <source>
        <dbReference type="Proteomes" id="UP000053557"/>
    </source>
</evidence>
<feature type="region of interest" description="Disordered" evidence="1">
    <location>
        <begin position="96"/>
        <end position="115"/>
    </location>
</feature>
<dbReference type="AlphaFoldDB" id="A0A101XPB8"/>
<keyword evidence="3" id="KW-1185">Reference proteome</keyword>
<sequence length="115" mass="13758">MNAWFTYDPRLDLEIPSLSREWSEISVTEREKILEHWERVRGAIPSRISLFEAKIEELQGLLHHEEEWGQTLSLMDQVTDYASRINDLNILFRTQPDAHIEHDTPKQQEHHDREK</sequence>
<gene>
    <name evidence="2" type="ORF">ATW55_04745</name>
</gene>
<accession>A0A101XPB8</accession>
<organism evidence="2 3">
    <name type="scientific">Ferroacidibacillus organovorans</name>
    <dbReference type="NCBI Taxonomy" id="1765683"/>
    <lineage>
        <taxon>Bacteria</taxon>
        <taxon>Bacillati</taxon>
        <taxon>Bacillota</taxon>
        <taxon>Bacilli</taxon>
        <taxon>Bacillales</taxon>
        <taxon>Alicyclobacillaceae</taxon>
        <taxon>Ferroacidibacillus</taxon>
    </lineage>
</organism>
<reference evidence="2 3" key="1">
    <citation type="submission" date="2015-12" db="EMBL/GenBank/DDBJ databases">
        <title>Draft genome sequence of Acidibacillus ferrooxidans ITV001, isolated from a chalcopyrite acid mine drainage site in Brazil.</title>
        <authorList>
            <person name="Dall'Agnol H."/>
            <person name="Nancucheo I."/>
            <person name="Johnson B."/>
            <person name="Oliveira R."/>
            <person name="Leite L."/>
            <person name="Pylro V."/>
            <person name="Nunes G.L."/>
            <person name="Tzotzos G."/>
            <person name="Fernandes G.R."/>
            <person name="Dutra J."/>
            <person name="Orellana S.C."/>
            <person name="Oliveira G."/>
        </authorList>
    </citation>
    <scope>NUCLEOTIDE SEQUENCE [LARGE SCALE GENOMIC DNA]</scope>
    <source>
        <strain evidence="3">ITV01</strain>
    </source>
</reference>
<dbReference type="EMBL" id="LPVJ01000061">
    <property type="protein sequence ID" value="KUO94946.1"/>
    <property type="molecule type" value="Genomic_DNA"/>
</dbReference>
<proteinExistence type="predicted"/>
<dbReference type="RefSeq" id="WP_067718705.1">
    <property type="nucleotide sequence ID" value="NZ_LPVJ01000061.1"/>
</dbReference>